<sequence length="155" mass="17637">MFTFYPKSWGDLIGCRTTYRLLSRRIHLLSQGLIEDILSGCSVARKQLALSRVYCQNRMVYISLNSGYRPKLEIAYPKPSICWINHFIIIWLIEDALNSCGGGSNLHGRRQSGRIILVLDSSVRSTNTLFWALSIIPPLLVGINHDVIDERLKDC</sequence>
<dbReference type="EMBL" id="JBFXLT010000038">
    <property type="protein sequence ID" value="KAL2813691.1"/>
    <property type="molecule type" value="Genomic_DNA"/>
</dbReference>
<accession>A0ABR4HDY1</accession>
<evidence type="ECO:0000313" key="1">
    <source>
        <dbReference type="EMBL" id="KAL2813691.1"/>
    </source>
</evidence>
<name>A0ABR4HDY1_9EURO</name>
<evidence type="ECO:0000313" key="2">
    <source>
        <dbReference type="Proteomes" id="UP001610334"/>
    </source>
</evidence>
<comment type="caution">
    <text evidence="1">The sequence shown here is derived from an EMBL/GenBank/DDBJ whole genome shotgun (WGS) entry which is preliminary data.</text>
</comment>
<gene>
    <name evidence="1" type="ORF">BJX63DRAFT_393711</name>
</gene>
<protein>
    <submittedName>
        <fullName evidence="1">Uncharacterized protein</fullName>
    </submittedName>
</protein>
<keyword evidence="2" id="KW-1185">Reference proteome</keyword>
<organism evidence="1 2">
    <name type="scientific">Aspergillus granulosus</name>
    <dbReference type="NCBI Taxonomy" id="176169"/>
    <lineage>
        <taxon>Eukaryota</taxon>
        <taxon>Fungi</taxon>
        <taxon>Dikarya</taxon>
        <taxon>Ascomycota</taxon>
        <taxon>Pezizomycotina</taxon>
        <taxon>Eurotiomycetes</taxon>
        <taxon>Eurotiomycetidae</taxon>
        <taxon>Eurotiales</taxon>
        <taxon>Aspergillaceae</taxon>
        <taxon>Aspergillus</taxon>
        <taxon>Aspergillus subgen. Nidulantes</taxon>
    </lineage>
</organism>
<reference evidence="1 2" key="1">
    <citation type="submission" date="2024-07" db="EMBL/GenBank/DDBJ databases">
        <title>Section-level genome sequencing and comparative genomics of Aspergillus sections Usti and Cavernicolus.</title>
        <authorList>
            <consortium name="Lawrence Berkeley National Laboratory"/>
            <person name="Nybo J.L."/>
            <person name="Vesth T.C."/>
            <person name="Theobald S."/>
            <person name="Frisvad J.C."/>
            <person name="Larsen T.O."/>
            <person name="Kjaerboelling I."/>
            <person name="Rothschild-Mancinelli K."/>
            <person name="Lyhne E.K."/>
            <person name="Kogle M.E."/>
            <person name="Barry K."/>
            <person name="Clum A."/>
            <person name="Na H."/>
            <person name="Ledsgaard L."/>
            <person name="Lin J."/>
            <person name="Lipzen A."/>
            <person name="Kuo A."/>
            <person name="Riley R."/>
            <person name="Mondo S."/>
            <person name="Labutti K."/>
            <person name="Haridas S."/>
            <person name="Pangalinan J."/>
            <person name="Salamov A.A."/>
            <person name="Simmons B.A."/>
            <person name="Magnuson J.K."/>
            <person name="Chen J."/>
            <person name="Drula E."/>
            <person name="Henrissat B."/>
            <person name="Wiebenga A."/>
            <person name="Lubbers R.J."/>
            <person name="Gomes A.C."/>
            <person name="Makela M.R."/>
            <person name="Stajich J."/>
            <person name="Grigoriev I.V."/>
            <person name="Mortensen U.H."/>
            <person name="De Vries R.P."/>
            <person name="Baker S.E."/>
            <person name="Andersen M.R."/>
        </authorList>
    </citation>
    <scope>NUCLEOTIDE SEQUENCE [LARGE SCALE GENOMIC DNA]</scope>
    <source>
        <strain evidence="1 2">CBS 588.65</strain>
    </source>
</reference>
<proteinExistence type="predicted"/>
<dbReference type="Proteomes" id="UP001610334">
    <property type="component" value="Unassembled WGS sequence"/>
</dbReference>